<gene>
    <name evidence="1" type="ORF">SAMN05421638_0157</name>
</gene>
<keyword evidence="2" id="KW-1185">Reference proteome</keyword>
<evidence type="ECO:0000313" key="2">
    <source>
        <dbReference type="Proteomes" id="UP000242560"/>
    </source>
</evidence>
<proteinExistence type="predicted"/>
<accession>A0A1I3JG66</accession>
<evidence type="ECO:0000313" key="1">
    <source>
        <dbReference type="EMBL" id="SFI59219.1"/>
    </source>
</evidence>
<dbReference type="Proteomes" id="UP000242560">
    <property type="component" value="Unassembled WGS sequence"/>
</dbReference>
<reference evidence="2" key="1">
    <citation type="submission" date="2016-10" db="EMBL/GenBank/DDBJ databases">
        <authorList>
            <person name="Varghese N."/>
            <person name="Submissions S."/>
        </authorList>
    </citation>
    <scope>NUCLEOTIDE SEQUENCE [LARGE SCALE GENOMIC DNA]</scope>
    <source>
        <strain evidence="2">DSM 22251</strain>
    </source>
</reference>
<protein>
    <submittedName>
        <fullName evidence="1">Uncharacterized protein</fullName>
    </submittedName>
</protein>
<dbReference type="EMBL" id="FORQ01000001">
    <property type="protein sequence ID" value="SFI59219.1"/>
    <property type="molecule type" value="Genomic_DNA"/>
</dbReference>
<organism evidence="1 2">
    <name type="scientific">Kaistella treverensis</name>
    <dbReference type="NCBI Taxonomy" id="631455"/>
    <lineage>
        <taxon>Bacteria</taxon>
        <taxon>Pseudomonadati</taxon>
        <taxon>Bacteroidota</taxon>
        <taxon>Flavobacteriia</taxon>
        <taxon>Flavobacteriales</taxon>
        <taxon>Weeksellaceae</taxon>
        <taxon>Chryseobacterium group</taxon>
        <taxon>Kaistella</taxon>
    </lineage>
</organism>
<dbReference type="AlphaFoldDB" id="A0A1I3JG66"/>
<sequence>MSEPGTITKPEINTEILESLQPLVEEEKQVIVHCCFPGSPFSGMLVRIWASTFLIDNNSSHKSTLIHHENISLFPYWTEVPSHKDFLFTLVFSGLPRDCKSFDLKEEIPEDGGFYVPNIKRNGTDVYRVKISS</sequence>
<name>A0A1I3JG66_9FLAO</name>